<dbReference type="AlphaFoldDB" id="A0A0D8BEU9"/>
<protein>
    <submittedName>
        <fullName evidence="1">Uncharacterized protein</fullName>
    </submittedName>
</protein>
<evidence type="ECO:0000313" key="1">
    <source>
        <dbReference type="EMBL" id="KJE22768.1"/>
    </source>
</evidence>
<keyword evidence="2" id="KW-1185">Reference proteome</keyword>
<reference evidence="1 2" key="2">
    <citation type="journal article" date="2016" name="Genome Announc.">
        <title>Permanent Draft Genome Sequences for Two Variants of Frankia sp. Strain CpI1, the First Frankia Strain Isolated from Root Nodules of Comptonia peregrina.</title>
        <authorList>
            <person name="Oshone R."/>
            <person name="Hurst S.G.IV."/>
            <person name="Abebe-Akele F."/>
            <person name="Simpson S."/>
            <person name="Morris K."/>
            <person name="Thomas W.K."/>
            <person name="Tisa L.S."/>
        </authorList>
    </citation>
    <scope>NUCLEOTIDE SEQUENCE [LARGE SCALE GENOMIC DNA]</scope>
    <source>
        <strain evidence="2">CpI1-S</strain>
    </source>
</reference>
<dbReference type="EMBL" id="JYFN01000020">
    <property type="protein sequence ID" value="KJE22768.1"/>
    <property type="molecule type" value="Genomic_DNA"/>
</dbReference>
<evidence type="ECO:0000313" key="2">
    <source>
        <dbReference type="Proteomes" id="UP000032545"/>
    </source>
</evidence>
<gene>
    <name evidence="1" type="ORF">FF36_02947</name>
</gene>
<reference evidence="2" key="1">
    <citation type="submission" date="2015-02" db="EMBL/GenBank/DDBJ databases">
        <title>Draft Genome of Frankia sp. CpI1-S.</title>
        <authorList>
            <person name="Oshone R.T."/>
            <person name="Ngom M."/>
            <person name="Ghodhbane-Gtari F."/>
            <person name="Gtari M."/>
            <person name="Morris K."/>
            <person name="Thomas K."/>
            <person name="Sen A."/>
            <person name="Tisa L.S."/>
        </authorList>
    </citation>
    <scope>NUCLEOTIDE SEQUENCE [LARGE SCALE GENOMIC DNA]</scope>
    <source>
        <strain evidence="2">CpI1-S</strain>
    </source>
</reference>
<name>A0A0D8BEU9_9ACTN</name>
<comment type="caution">
    <text evidence="1">The sequence shown here is derived from an EMBL/GenBank/DDBJ whole genome shotgun (WGS) entry which is preliminary data.</text>
</comment>
<dbReference type="RefSeq" id="WP_044885547.1">
    <property type="nucleotide sequence ID" value="NZ_JYFN01000020.1"/>
</dbReference>
<sequence>MVACAWPSVLHGEVPLEDEVPELVLSEALPEELVLPEEPVLPEESVLPEAVPVLPEVLPVSEVVPLVAVAEVSSSVAAVCSWARTPKPMTPAAATATSPVVTGPTRRIPCSRVAIVSLSPAALRGRNADW</sequence>
<organism evidence="1 2">
    <name type="scientific">Frankia torreyi</name>
    <dbReference type="NCBI Taxonomy" id="1856"/>
    <lineage>
        <taxon>Bacteria</taxon>
        <taxon>Bacillati</taxon>
        <taxon>Actinomycetota</taxon>
        <taxon>Actinomycetes</taxon>
        <taxon>Frankiales</taxon>
        <taxon>Frankiaceae</taxon>
        <taxon>Frankia</taxon>
    </lineage>
</organism>
<accession>A0A0D8BEU9</accession>
<proteinExistence type="predicted"/>
<dbReference type="PATRIC" id="fig|1502723.3.peg.2089"/>
<dbReference type="Proteomes" id="UP000032545">
    <property type="component" value="Unassembled WGS sequence"/>
</dbReference>